<dbReference type="EMBL" id="JBEPSJ010000001">
    <property type="protein sequence ID" value="MET4581745.1"/>
    <property type="molecule type" value="Genomic_DNA"/>
</dbReference>
<dbReference type="PRINTS" id="PR00111">
    <property type="entry name" value="ABHYDROLASE"/>
</dbReference>
<evidence type="ECO:0000313" key="12">
    <source>
        <dbReference type="Proteomes" id="UP001549257"/>
    </source>
</evidence>
<keyword evidence="5 8" id="KW-0963">Cytoplasm</keyword>
<dbReference type="GO" id="GO:0004177">
    <property type="term" value="F:aminopeptidase activity"/>
    <property type="evidence" value="ECO:0007669"/>
    <property type="project" value="UniProtKB-KW"/>
</dbReference>
<accession>A0ABV2QMD1</accession>
<sequence length="318" mass="35651">MRTYYPEIEPYDTGMLDVGDGQSVYWETSGNPQGKPVVFLHGGPGGETGPRHRRAFDPAKYRIVLFDQRGSGKSLPHASSADYDLSVNTTWHLVADLERLREALGIDRWQVFGGSWGSTLALAYAQKHPQRVTELVLRGIFTLRQSELDWFYEGPAGQIFPDVWEQYVEQVAVDDRGSFIKAYHRLLNDPDPAVHLPAAVAWSRWESSAITLLPHPELVDTFTDPRFALAFARIENSYFVNKGWMDDGQLLANAHLLRGIPTVIVQGRYDICTPPVTAWELHKALPDAEFYLIPDAGHSFDEPGILSALIEATDRFAG</sequence>
<keyword evidence="7 8" id="KW-0378">Hydrolase</keyword>
<evidence type="ECO:0000256" key="5">
    <source>
        <dbReference type="ARBA" id="ARBA00022490"/>
    </source>
</evidence>
<dbReference type="EC" id="3.4.11.5" evidence="8 9"/>
<evidence type="ECO:0000256" key="9">
    <source>
        <dbReference type="RuleBase" id="RU003421"/>
    </source>
</evidence>
<evidence type="ECO:0000256" key="3">
    <source>
        <dbReference type="ARBA" id="ARBA00010088"/>
    </source>
</evidence>
<dbReference type="PRINTS" id="PR00793">
    <property type="entry name" value="PROAMNOPTASE"/>
</dbReference>
<keyword evidence="12" id="KW-1185">Reference proteome</keyword>
<keyword evidence="4 8" id="KW-0031">Aminopeptidase</keyword>
<comment type="caution">
    <text evidence="11">The sequence shown here is derived from an EMBL/GenBank/DDBJ whole genome shotgun (WGS) entry which is preliminary data.</text>
</comment>
<dbReference type="PIRSF" id="PIRSF006431">
    <property type="entry name" value="Pept_S33"/>
    <property type="match status" value="1"/>
</dbReference>
<dbReference type="Gene3D" id="3.40.50.1820">
    <property type="entry name" value="alpha/beta hydrolase"/>
    <property type="match status" value="1"/>
</dbReference>
<reference evidence="11 12" key="1">
    <citation type="submission" date="2024-06" db="EMBL/GenBank/DDBJ databases">
        <title>Sorghum-associated microbial communities from plants grown in Nebraska, USA.</title>
        <authorList>
            <person name="Schachtman D."/>
        </authorList>
    </citation>
    <scope>NUCLEOTIDE SEQUENCE [LARGE SCALE GENOMIC DNA]</scope>
    <source>
        <strain evidence="11 12">2857</strain>
    </source>
</reference>
<keyword evidence="6 8" id="KW-0645">Protease</keyword>
<dbReference type="PANTHER" id="PTHR43722">
    <property type="entry name" value="PROLINE IMINOPEPTIDASE"/>
    <property type="match status" value="1"/>
</dbReference>
<dbReference type="Proteomes" id="UP001549257">
    <property type="component" value="Unassembled WGS sequence"/>
</dbReference>
<name>A0ABV2QMD1_9MICO</name>
<dbReference type="SUPFAM" id="SSF53474">
    <property type="entry name" value="alpha/beta-Hydrolases"/>
    <property type="match status" value="1"/>
</dbReference>
<evidence type="ECO:0000256" key="1">
    <source>
        <dbReference type="ARBA" id="ARBA00001585"/>
    </source>
</evidence>
<dbReference type="NCBIfam" id="TIGR01249">
    <property type="entry name" value="pro_imino_pep_1"/>
    <property type="match status" value="1"/>
</dbReference>
<protein>
    <recommendedName>
        <fullName evidence="8 9">Proline iminopeptidase</fullName>
        <shortName evidence="8">PIP</shortName>
        <ecNumber evidence="8 9">3.4.11.5</ecNumber>
    </recommendedName>
    <alternativeName>
        <fullName evidence="8">Prolyl aminopeptidase</fullName>
    </alternativeName>
</protein>
<dbReference type="PANTHER" id="PTHR43722:SF1">
    <property type="entry name" value="PROLINE IMINOPEPTIDASE"/>
    <property type="match status" value="1"/>
</dbReference>
<evidence type="ECO:0000256" key="6">
    <source>
        <dbReference type="ARBA" id="ARBA00022670"/>
    </source>
</evidence>
<evidence type="ECO:0000256" key="7">
    <source>
        <dbReference type="ARBA" id="ARBA00022801"/>
    </source>
</evidence>
<comment type="similarity">
    <text evidence="3 8 9">Belongs to the peptidase S33 family.</text>
</comment>
<feature type="domain" description="AB hydrolase-1" evidence="10">
    <location>
        <begin position="35"/>
        <end position="299"/>
    </location>
</feature>
<dbReference type="InterPro" id="IPR005944">
    <property type="entry name" value="Pro_iminopeptidase"/>
</dbReference>
<dbReference type="Pfam" id="PF00561">
    <property type="entry name" value="Abhydrolase_1"/>
    <property type="match status" value="1"/>
</dbReference>
<comment type="catalytic activity">
    <reaction evidence="1 8 9">
        <text>Release of N-terminal proline from a peptide.</text>
        <dbReference type="EC" id="3.4.11.5"/>
    </reaction>
</comment>
<comment type="subcellular location">
    <subcellularLocation>
        <location evidence="2 8">Cytoplasm</location>
    </subcellularLocation>
</comment>
<evidence type="ECO:0000256" key="2">
    <source>
        <dbReference type="ARBA" id="ARBA00004496"/>
    </source>
</evidence>
<organism evidence="11 12">
    <name type="scientific">Conyzicola nivalis</name>
    <dbReference type="NCBI Taxonomy" id="1477021"/>
    <lineage>
        <taxon>Bacteria</taxon>
        <taxon>Bacillati</taxon>
        <taxon>Actinomycetota</taxon>
        <taxon>Actinomycetes</taxon>
        <taxon>Micrococcales</taxon>
        <taxon>Microbacteriaceae</taxon>
        <taxon>Conyzicola</taxon>
    </lineage>
</organism>
<evidence type="ECO:0000259" key="10">
    <source>
        <dbReference type="Pfam" id="PF00561"/>
    </source>
</evidence>
<evidence type="ECO:0000313" key="11">
    <source>
        <dbReference type="EMBL" id="MET4581745.1"/>
    </source>
</evidence>
<proteinExistence type="inferred from homology"/>
<dbReference type="RefSeq" id="WP_354023909.1">
    <property type="nucleotide sequence ID" value="NZ_JBEPSJ010000001.1"/>
</dbReference>
<dbReference type="InterPro" id="IPR029058">
    <property type="entry name" value="AB_hydrolase_fold"/>
</dbReference>
<evidence type="ECO:0000256" key="8">
    <source>
        <dbReference type="PIRNR" id="PIRNR006431"/>
    </source>
</evidence>
<dbReference type="InterPro" id="IPR002410">
    <property type="entry name" value="Peptidase_S33"/>
</dbReference>
<evidence type="ECO:0000256" key="4">
    <source>
        <dbReference type="ARBA" id="ARBA00022438"/>
    </source>
</evidence>
<gene>
    <name evidence="11" type="ORF">ABIE21_001235</name>
</gene>
<dbReference type="InterPro" id="IPR000073">
    <property type="entry name" value="AB_hydrolase_1"/>
</dbReference>